<dbReference type="InterPro" id="IPR000192">
    <property type="entry name" value="Aminotrans_V_dom"/>
</dbReference>
<comment type="function">
    <text evidence="5">Sulfurates the molybdenum cofactor. Sulfation of molybdenum is essential for xanthine dehydrogenase (XDH) and aldehyde oxidase (ADO) enzymes in which molybdenum cofactor is liganded by 1 oxygen and 1 sulfur atom in active form.</text>
</comment>
<dbReference type="GO" id="GO:0006777">
    <property type="term" value="P:Mo-molybdopterin cofactor biosynthetic process"/>
    <property type="evidence" value="ECO:0007669"/>
    <property type="project" value="UniProtKB-UniRule"/>
</dbReference>
<dbReference type="FunFam" id="3.90.1150.10:FF:000079">
    <property type="entry name" value="Molybdenum cofactor sulfurase"/>
    <property type="match status" value="1"/>
</dbReference>
<dbReference type="InterPro" id="IPR005303">
    <property type="entry name" value="MOCOS_middle"/>
</dbReference>
<dbReference type="GO" id="GO:0008265">
    <property type="term" value="F:molybdenum cofactor sulfurtransferase activity"/>
    <property type="evidence" value="ECO:0007669"/>
    <property type="project" value="UniProtKB-UniRule"/>
</dbReference>
<accession>A0A6P8ZAF6</accession>
<protein>
    <recommendedName>
        <fullName evidence="5">Molybdenum cofactor sulfurase</fullName>
        <shortName evidence="5">MCS</shortName>
        <shortName evidence="5">MOS</shortName>
        <shortName evidence="5">MoCo sulfurase</shortName>
        <ecNumber evidence="5">2.8.1.9</ecNumber>
    </recommendedName>
    <alternativeName>
        <fullName evidence="5">Molybdenum cofactor sulfurtransferase</fullName>
    </alternativeName>
    <alternativeName>
        <fullName evidence="5">Protein maroon-like</fullName>
        <shortName evidence="5">Ma-l</shortName>
    </alternativeName>
</protein>
<organism evidence="8">
    <name type="scientific">Thrips palmi</name>
    <name type="common">Melon thrips</name>
    <dbReference type="NCBI Taxonomy" id="161013"/>
    <lineage>
        <taxon>Eukaryota</taxon>
        <taxon>Metazoa</taxon>
        <taxon>Ecdysozoa</taxon>
        <taxon>Arthropoda</taxon>
        <taxon>Hexapoda</taxon>
        <taxon>Insecta</taxon>
        <taxon>Pterygota</taxon>
        <taxon>Neoptera</taxon>
        <taxon>Paraneoptera</taxon>
        <taxon>Thysanoptera</taxon>
        <taxon>Terebrantia</taxon>
        <taxon>Thripoidea</taxon>
        <taxon>Thripidae</taxon>
        <taxon>Thrips</taxon>
    </lineage>
</organism>
<dbReference type="GO" id="GO:0030151">
    <property type="term" value="F:molybdenum ion binding"/>
    <property type="evidence" value="ECO:0007669"/>
    <property type="project" value="UniProtKB-UniRule"/>
</dbReference>
<comment type="similarity">
    <text evidence="5">Belongs to the class-V pyridoxal-phosphate-dependent aminotransferase family. MOCOS subfamily.</text>
</comment>
<feature type="modified residue" description="N6-(pyridoxal phosphate)lysine" evidence="5">
    <location>
        <position position="230"/>
    </location>
</feature>
<dbReference type="SUPFAM" id="SSF53383">
    <property type="entry name" value="PLP-dependent transferases"/>
    <property type="match status" value="1"/>
</dbReference>
<dbReference type="Proteomes" id="UP000515158">
    <property type="component" value="Unplaced"/>
</dbReference>
<dbReference type="InterPro" id="IPR028886">
    <property type="entry name" value="MoCo_sulfurase"/>
</dbReference>
<dbReference type="Pfam" id="PF03473">
    <property type="entry name" value="MOSC"/>
    <property type="match status" value="1"/>
</dbReference>
<keyword evidence="1 5" id="KW-0808">Transferase</keyword>
<dbReference type="KEGG" id="tpal:117649250"/>
<evidence type="ECO:0000313" key="7">
    <source>
        <dbReference type="Proteomes" id="UP000515158"/>
    </source>
</evidence>
<dbReference type="Pfam" id="PF03476">
    <property type="entry name" value="MOSC_N"/>
    <property type="match status" value="1"/>
</dbReference>
<name>A0A6P8ZAF6_THRPL</name>
<evidence type="ECO:0000259" key="6">
    <source>
        <dbReference type="PROSITE" id="PS51340"/>
    </source>
</evidence>
<dbReference type="InterPro" id="IPR015421">
    <property type="entry name" value="PyrdxlP-dep_Trfase_major"/>
</dbReference>
<evidence type="ECO:0000256" key="1">
    <source>
        <dbReference type="ARBA" id="ARBA00022679"/>
    </source>
</evidence>
<dbReference type="InterPro" id="IPR015424">
    <property type="entry name" value="PyrdxlP-dep_Trfase"/>
</dbReference>
<comment type="cofactor">
    <cofactor evidence="5">
        <name>pyridoxal 5'-phosphate</name>
        <dbReference type="ChEBI" id="CHEBI:597326"/>
    </cofactor>
</comment>
<keyword evidence="2 5" id="KW-0663">Pyridoxal phosphate</keyword>
<proteinExistence type="inferred from homology"/>
<evidence type="ECO:0000256" key="3">
    <source>
        <dbReference type="ARBA" id="ARBA00023150"/>
    </source>
</evidence>
<dbReference type="InterPro" id="IPR015422">
    <property type="entry name" value="PyrdxlP-dep_Trfase_small"/>
</dbReference>
<dbReference type="FunCoup" id="A0A6P8ZAF6">
    <property type="interactions" value="131"/>
</dbReference>
<dbReference type="SUPFAM" id="SSF50800">
    <property type="entry name" value="PK beta-barrel domain-like"/>
    <property type="match status" value="1"/>
</dbReference>
<sequence length="783" mass="86472">MVVSEEFRRLKGSHYLDHAAATLYSELQMQNIMQDFCSSVYGNPHSLSTTCKYTNDIVDQIRYRVLQHFNTNMDEYDIIFTSGATHAVKLLAESFNFGSDKKGVFVYAQENHTSVIGMREVVADRSSSVLNLSLKALEKTFSEENCRRSIEANSNSDGTNSLFAISGQCNFSGAKTPLHWVKMAQCGTLNNVAGIQSNWACLLDAASLVGTSPLDLSLCQPDFVSISFYKMFGYPTGLGALLVKRSSSYLLSEKKYFGGGTVLMAMSGVRNHVLRPSLHERFEDGTISFLSIIAIGHGLDTLTRLMGSMDNVRRHSFSLARRAHHSLKNLSHYNNKPVAILYCDNDFEDPDTQGAIVNFNLLRPDGSYVGYSKVMNMANSHKIQLRTGCFCNPGACQRHLGLTENELKSHFEAGHVCGDRNDIINGVPTGTVRISFGYMSTEEDVTALLNMIYQCFVEHEAPSKENDAQDVWHDAADDVGYLHCHDSSVDLGPVELSQVVLYPIKSCGGFKPSSAWPIGSRGLIYDRTWMIVSASGTALTQSLEPRLALVNPHIDLTNKMLHLRFLRQSDMVSVPLDEAIEANDKETRSSLCQSKVCGDRIKGIDCGDQVASWLSANLGRHGIRLVRQLNEDGRSGKDAKKSLALANKAQFLMISEESVSWLGDQIDSKECDKTGLVNRFRANLVLKGLKTPFEEMDWLEIKIGSQKFTVDGPCTRCGVVCVDQATGERTNEPLRTLSKINRNNVHFGVYLSHQCDADDDGIGLISCGNLVTVLKSKCTKTSG</sequence>
<dbReference type="SUPFAM" id="SSF141673">
    <property type="entry name" value="MOSC N-terminal domain-like"/>
    <property type="match status" value="1"/>
</dbReference>
<dbReference type="RefSeq" id="XP_034247715.1">
    <property type="nucleotide sequence ID" value="XM_034391824.1"/>
</dbReference>
<dbReference type="Gene3D" id="3.40.640.10">
    <property type="entry name" value="Type I PLP-dependent aspartate aminotransferase-like (Major domain)"/>
    <property type="match status" value="1"/>
</dbReference>
<dbReference type="InterPro" id="IPR005302">
    <property type="entry name" value="MoCF_Sase_C"/>
</dbReference>
<reference evidence="8" key="1">
    <citation type="submission" date="2025-08" db="UniProtKB">
        <authorList>
            <consortium name="RefSeq"/>
        </authorList>
    </citation>
    <scope>IDENTIFICATION</scope>
    <source>
        <tissue evidence="8">Total insect</tissue>
    </source>
</reference>
<evidence type="ECO:0000256" key="2">
    <source>
        <dbReference type="ARBA" id="ARBA00022898"/>
    </source>
</evidence>
<dbReference type="PROSITE" id="PS51340">
    <property type="entry name" value="MOSC"/>
    <property type="match status" value="1"/>
</dbReference>
<dbReference type="HAMAP" id="MF_03050">
    <property type="entry name" value="MOCOS"/>
    <property type="match status" value="1"/>
</dbReference>
<dbReference type="GO" id="GO:0016829">
    <property type="term" value="F:lyase activity"/>
    <property type="evidence" value="ECO:0007669"/>
    <property type="project" value="UniProtKB-UniRule"/>
</dbReference>
<feature type="domain" description="MOSC" evidence="6">
    <location>
        <begin position="623"/>
        <end position="774"/>
    </location>
</feature>
<dbReference type="GeneID" id="117649250"/>
<dbReference type="InterPro" id="IPR011037">
    <property type="entry name" value="Pyrv_Knase-like_insert_dom_sf"/>
</dbReference>
<evidence type="ECO:0000256" key="5">
    <source>
        <dbReference type="HAMAP-Rule" id="MF_03050"/>
    </source>
</evidence>
<dbReference type="PANTHER" id="PTHR14237">
    <property type="entry name" value="MOLYBDOPTERIN COFACTOR SULFURASE MOSC"/>
    <property type="match status" value="1"/>
</dbReference>
<keyword evidence="3 5" id="KW-0501">Molybdenum cofactor biosynthesis</keyword>
<keyword evidence="7" id="KW-1185">Reference proteome</keyword>
<dbReference type="GO" id="GO:0030170">
    <property type="term" value="F:pyridoxal phosphate binding"/>
    <property type="evidence" value="ECO:0007669"/>
    <property type="project" value="UniProtKB-UniRule"/>
</dbReference>
<dbReference type="PANTHER" id="PTHR14237:SF80">
    <property type="entry name" value="MOLYBDENUM COFACTOR SULFURASE"/>
    <property type="match status" value="1"/>
</dbReference>
<dbReference type="OrthoDB" id="420046at2759"/>
<evidence type="ECO:0000256" key="4">
    <source>
        <dbReference type="ARBA" id="ARBA00050843"/>
    </source>
</evidence>
<comment type="catalytic activity">
    <reaction evidence="4 5">
        <text>Mo-molybdopterin + L-cysteine + AH2 = thio-Mo-molybdopterin + L-alanine + A + H2O</text>
        <dbReference type="Rhea" id="RHEA:42636"/>
        <dbReference type="ChEBI" id="CHEBI:13193"/>
        <dbReference type="ChEBI" id="CHEBI:15377"/>
        <dbReference type="ChEBI" id="CHEBI:17499"/>
        <dbReference type="ChEBI" id="CHEBI:35235"/>
        <dbReference type="ChEBI" id="CHEBI:57972"/>
        <dbReference type="ChEBI" id="CHEBI:71302"/>
        <dbReference type="ChEBI" id="CHEBI:82685"/>
        <dbReference type="EC" id="2.8.1.9"/>
    </reaction>
</comment>
<dbReference type="Gene3D" id="3.90.1150.10">
    <property type="entry name" value="Aspartate Aminotransferase, domain 1"/>
    <property type="match status" value="1"/>
</dbReference>
<dbReference type="AlphaFoldDB" id="A0A6P8ZAF6"/>
<feature type="active site" evidence="5">
    <location>
        <position position="391"/>
    </location>
</feature>
<dbReference type="EC" id="2.8.1.9" evidence="5"/>
<dbReference type="CTD" id="4118"/>
<evidence type="ECO:0000313" key="8">
    <source>
        <dbReference type="RefSeq" id="XP_034247715.1"/>
    </source>
</evidence>
<gene>
    <name evidence="8" type="primary">LOC117649250</name>
    <name evidence="5" type="synonym">mal</name>
</gene>
<dbReference type="InParanoid" id="A0A6P8ZAF6"/>
<dbReference type="Pfam" id="PF00266">
    <property type="entry name" value="Aminotran_5"/>
    <property type="match status" value="1"/>
</dbReference>